<evidence type="ECO:0000313" key="3">
    <source>
        <dbReference type="EMBL" id="AKF08109.1"/>
    </source>
</evidence>
<dbReference type="AlphaFoldDB" id="A0A0F6SG56"/>
<dbReference type="InterPro" id="IPR007607">
    <property type="entry name" value="BacA/B"/>
</dbReference>
<keyword evidence="4" id="KW-1185">Reference proteome</keyword>
<protein>
    <recommendedName>
        <fullName evidence="5">Polymer-forming cytoskeletal protein</fullName>
    </recommendedName>
</protein>
<dbReference type="EMBL" id="CP011125">
    <property type="protein sequence ID" value="AKF08109.1"/>
    <property type="molecule type" value="Genomic_DNA"/>
</dbReference>
<dbReference type="Pfam" id="PF04519">
    <property type="entry name" value="Bactofilin"/>
    <property type="match status" value="1"/>
</dbReference>
<dbReference type="KEGG" id="samy:DB32_005258"/>
<gene>
    <name evidence="3" type="ORF">DB32_005258</name>
</gene>
<dbReference type="PANTHER" id="PTHR35024">
    <property type="entry name" value="HYPOTHETICAL CYTOSOLIC PROTEIN"/>
    <property type="match status" value="1"/>
</dbReference>
<evidence type="ECO:0000256" key="1">
    <source>
        <dbReference type="ARBA" id="ARBA00044755"/>
    </source>
</evidence>
<comment type="similarity">
    <text evidence="1">Belongs to the bactofilin family.</text>
</comment>
<evidence type="ECO:0000313" key="4">
    <source>
        <dbReference type="Proteomes" id="UP000034883"/>
    </source>
</evidence>
<reference evidence="3 4" key="1">
    <citation type="submission" date="2015-03" db="EMBL/GenBank/DDBJ databases">
        <title>Genome assembly of Sandaracinus amylolyticus DSM 53668.</title>
        <authorList>
            <person name="Sharma G."/>
            <person name="Subramanian S."/>
        </authorList>
    </citation>
    <scope>NUCLEOTIDE SEQUENCE [LARGE SCALE GENOMIC DNA]</scope>
    <source>
        <strain evidence="3 4">DSM 53668</strain>
    </source>
</reference>
<dbReference type="STRING" id="927083.DB32_005258"/>
<sequence length="215" mass="22294">MLPEGMRLAGEIRGQGDLVVAGTIEGPIAIDGHLTIEATGVVRGEVKARAVVLRGTLTGPAVAEETIRLESGARMIGDARAERVSVVEGALLRGRITMTGAQAARRSSAGQVPAIERRSTPGAVSAPTAAPSIAAAAGIAPRAPTGVLVEPRASRDEELETRTTGRFVRRTESAAPPAPDADATITRPRERRPPEPVIPGVGRQRARRKDGGMAS</sequence>
<dbReference type="PANTHER" id="PTHR35024:SF4">
    <property type="entry name" value="POLYMER-FORMING CYTOSKELETAL PROTEIN"/>
    <property type="match status" value="1"/>
</dbReference>
<name>A0A0F6SG56_9BACT</name>
<feature type="compositionally biased region" description="Basic and acidic residues" evidence="2">
    <location>
        <begin position="152"/>
        <end position="163"/>
    </location>
</feature>
<proteinExistence type="inferred from homology"/>
<dbReference type="Proteomes" id="UP000034883">
    <property type="component" value="Chromosome"/>
</dbReference>
<accession>A0A0F6SG56</accession>
<evidence type="ECO:0008006" key="5">
    <source>
        <dbReference type="Google" id="ProtNLM"/>
    </source>
</evidence>
<organism evidence="3 4">
    <name type="scientific">Sandaracinus amylolyticus</name>
    <dbReference type="NCBI Taxonomy" id="927083"/>
    <lineage>
        <taxon>Bacteria</taxon>
        <taxon>Pseudomonadati</taxon>
        <taxon>Myxococcota</taxon>
        <taxon>Polyangia</taxon>
        <taxon>Polyangiales</taxon>
        <taxon>Sandaracinaceae</taxon>
        <taxon>Sandaracinus</taxon>
    </lineage>
</organism>
<feature type="region of interest" description="Disordered" evidence="2">
    <location>
        <begin position="146"/>
        <end position="215"/>
    </location>
</feature>
<evidence type="ECO:0000256" key="2">
    <source>
        <dbReference type="SAM" id="MobiDB-lite"/>
    </source>
</evidence>